<evidence type="ECO:0000256" key="5">
    <source>
        <dbReference type="SAM" id="Phobius"/>
    </source>
</evidence>
<keyword evidence="5" id="KW-0472">Membrane</keyword>
<dbReference type="Pfam" id="PF07730">
    <property type="entry name" value="HisKA_3"/>
    <property type="match status" value="1"/>
</dbReference>
<dbReference type="InterPro" id="IPR036890">
    <property type="entry name" value="HATPase_C_sf"/>
</dbReference>
<proteinExistence type="predicted"/>
<keyword evidence="5" id="KW-0812">Transmembrane</keyword>
<dbReference type="Proteomes" id="UP001501867">
    <property type="component" value="Unassembled WGS sequence"/>
</dbReference>
<evidence type="ECO:0000256" key="3">
    <source>
        <dbReference type="ARBA" id="ARBA00023012"/>
    </source>
</evidence>
<dbReference type="SUPFAM" id="SSF55781">
    <property type="entry name" value="GAF domain-like"/>
    <property type="match status" value="1"/>
</dbReference>
<dbReference type="CDD" id="cd16917">
    <property type="entry name" value="HATPase_UhpB-NarQ-NarX-like"/>
    <property type="match status" value="1"/>
</dbReference>
<feature type="transmembrane region" description="Helical" evidence="5">
    <location>
        <begin position="18"/>
        <end position="38"/>
    </location>
</feature>
<dbReference type="InterPro" id="IPR011712">
    <property type="entry name" value="Sig_transdc_His_kin_sub3_dim/P"/>
</dbReference>
<feature type="transmembrane region" description="Helical" evidence="5">
    <location>
        <begin position="79"/>
        <end position="102"/>
    </location>
</feature>
<keyword evidence="8" id="KW-1185">Reference proteome</keyword>
<dbReference type="InterPro" id="IPR003594">
    <property type="entry name" value="HATPase_dom"/>
</dbReference>
<comment type="caution">
    <text evidence="7">The sequence shown here is derived from an EMBL/GenBank/DDBJ whole genome shotgun (WGS) entry which is preliminary data.</text>
</comment>
<keyword evidence="1" id="KW-0808">Transferase</keyword>
<gene>
    <name evidence="7" type="ORF">GCM10010302_65130</name>
</gene>
<dbReference type="Gene3D" id="3.30.450.40">
    <property type="match status" value="1"/>
</dbReference>
<dbReference type="InterPro" id="IPR029016">
    <property type="entry name" value="GAF-like_dom_sf"/>
</dbReference>
<dbReference type="EMBL" id="BAAABV010000028">
    <property type="protein sequence ID" value="GAA0317043.1"/>
    <property type="molecule type" value="Genomic_DNA"/>
</dbReference>
<dbReference type="InterPro" id="IPR005467">
    <property type="entry name" value="His_kinase_dom"/>
</dbReference>
<keyword evidence="3" id="KW-0902">Two-component regulatory system</keyword>
<feature type="transmembrane region" description="Helical" evidence="5">
    <location>
        <begin position="53"/>
        <end position="72"/>
    </location>
</feature>
<dbReference type="SMART" id="SM00387">
    <property type="entry name" value="HATPase_c"/>
    <property type="match status" value="1"/>
</dbReference>
<dbReference type="RefSeq" id="WP_344167174.1">
    <property type="nucleotide sequence ID" value="NZ_BAAABV010000028.1"/>
</dbReference>
<keyword evidence="5" id="KW-1133">Transmembrane helix</keyword>
<sequence>MDEAAAYGRRQPGPPGPVSTVCLVAFVSTAVWFVLRFADAGVPRLQRSGFSDFAAKELLCLGTVLFGALVMARSPARPLAWLLLLAPTAVLVAEAALASGAAVGVSGAAAVVLMLGSVLGEAVWDTAVLTLPLWLPSGRPPRGAAGRVLLAGSAVWALAETWCAYAVRAPYGMPSPLDAGAWEGFTGQVCALLRPLAGVPHPVLPLLAAAVMAARWPGCRRRGEVLCGALLWPLLTVYAAVFVCTNVVAFLYEELGEEASKLILYLPVVLWPPAIAYVFVRDHAWRPGGAVHRAPLPLVWVTGAVVAYVLLVLPLSGWLSGTPVAFGLLLSLGAVAAGFGAPYAMRRVMLAADRNVQGERARSYRAVRELAGRLSAAVRPDVAPGLLCDTVAEALALPAVRVSLTTADGPHVAALRGEAAQAWWQRFPLRHEDAVIGWLEVGRRADEDGLAPLDAGVLRLLADQAAPSVAFLRLYEDLQASRERIVLAREEARRRIRRDLHDGLGPALSGLRLQLDTVLAALPADEEVSRRLGMVSQGVAEAIGELRRITDGLTPEALDRGGLGAALRVLAESLAAPRLTVVIALEPDPLPPFPAGVEVALYRIAAEALHNVVRHARAGRARLSVRAGEGRVVAEVADDGTGLVADSGPGGLGLRSMAERASELGGTLTVGPAPGGGTLVRAELPLRDRPE</sequence>
<dbReference type="SUPFAM" id="SSF55874">
    <property type="entry name" value="ATPase domain of HSP90 chaperone/DNA topoisomerase II/histidine kinase"/>
    <property type="match status" value="1"/>
</dbReference>
<dbReference type="Gene3D" id="1.20.5.1930">
    <property type="match status" value="1"/>
</dbReference>
<keyword evidence="2" id="KW-0418">Kinase</keyword>
<feature type="transmembrane region" description="Helical" evidence="5">
    <location>
        <begin position="230"/>
        <end position="250"/>
    </location>
</feature>
<name>A0ABN0VTM9_9ACTN</name>
<organism evidence="7 8">
    <name type="scientific">Streptomyces polychromogenes</name>
    <dbReference type="NCBI Taxonomy" id="67342"/>
    <lineage>
        <taxon>Bacteria</taxon>
        <taxon>Bacillati</taxon>
        <taxon>Actinomycetota</taxon>
        <taxon>Actinomycetes</taxon>
        <taxon>Kitasatosporales</taxon>
        <taxon>Streptomycetaceae</taxon>
        <taxon>Streptomyces</taxon>
    </lineage>
</organism>
<feature type="transmembrane region" description="Helical" evidence="5">
    <location>
        <begin position="325"/>
        <end position="345"/>
    </location>
</feature>
<dbReference type="PANTHER" id="PTHR24421">
    <property type="entry name" value="NITRATE/NITRITE SENSOR PROTEIN NARX-RELATED"/>
    <property type="match status" value="1"/>
</dbReference>
<protein>
    <recommendedName>
        <fullName evidence="6">Histidine kinase domain-containing protein</fullName>
    </recommendedName>
</protein>
<evidence type="ECO:0000313" key="7">
    <source>
        <dbReference type="EMBL" id="GAA0317043.1"/>
    </source>
</evidence>
<evidence type="ECO:0000256" key="4">
    <source>
        <dbReference type="SAM" id="MobiDB-lite"/>
    </source>
</evidence>
<feature type="domain" description="Histidine kinase" evidence="6">
    <location>
        <begin position="499"/>
        <end position="688"/>
    </location>
</feature>
<feature type="transmembrane region" description="Helical" evidence="5">
    <location>
        <begin position="300"/>
        <end position="319"/>
    </location>
</feature>
<accession>A0ABN0VTM9</accession>
<feature type="transmembrane region" description="Helical" evidence="5">
    <location>
        <begin position="262"/>
        <end position="280"/>
    </location>
</feature>
<reference evidence="7 8" key="1">
    <citation type="journal article" date="2019" name="Int. J. Syst. Evol. Microbiol.">
        <title>The Global Catalogue of Microorganisms (GCM) 10K type strain sequencing project: providing services to taxonomists for standard genome sequencing and annotation.</title>
        <authorList>
            <consortium name="The Broad Institute Genomics Platform"/>
            <consortium name="The Broad Institute Genome Sequencing Center for Infectious Disease"/>
            <person name="Wu L."/>
            <person name="Ma J."/>
        </authorList>
    </citation>
    <scope>NUCLEOTIDE SEQUENCE [LARGE SCALE GENOMIC DNA]</scope>
    <source>
        <strain evidence="7 8">JCM 4505</strain>
    </source>
</reference>
<dbReference type="PROSITE" id="PS50109">
    <property type="entry name" value="HIS_KIN"/>
    <property type="match status" value="1"/>
</dbReference>
<evidence type="ECO:0000313" key="8">
    <source>
        <dbReference type="Proteomes" id="UP001501867"/>
    </source>
</evidence>
<dbReference type="Pfam" id="PF02518">
    <property type="entry name" value="HATPase_c"/>
    <property type="match status" value="1"/>
</dbReference>
<dbReference type="Gene3D" id="3.30.565.10">
    <property type="entry name" value="Histidine kinase-like ATPase, C-terminal domain"/>
    <property type="match status" value="1"/>
</dbReference>
<feature type="transmembrane region" description="Helical" evidence="5">
    <location>
        <begin position="108"/>
        <end position="135"/>
    </location>
</feature>
<dbReference type="InterPro" id="IPR050482">
    <property type="entry name" value="Sensor_HK_TwoCompSys"/>
</dbReference>
<evidence type="ECO:0000259" key="6">
    <source>
        <dbReference type="PROSITE" id="PS50109"/>
    </source>
</evidence>
<feature type="region of interest" description="Disordered" evidence="4">
    <location>
        <begin position="667"/>
        <end position="691"/>
    </location>
</feature>
<evidence type="ECO:0000256" key="2">
    <source>
        <dbReference type="ARBA" id="ARBA00022777"/>
    </source>
</evidence>
<evidence type="ECO:0000256" key="1">
    <source>
        <dbReference type="ARBA" id="ARBA00022679"/>
    </source>
</evidence>